<dbReference type="EMBL" id="LN890280">
    <property type="protein sequence ID" value="CUR52763.1"/>
    <property type="molecule type" value="Genomic_DNA"/>
</dbReference>
<protein>
    <submittedName>
        <fullName evidence="2">Uncharacterized protein</fullName>
    </submittedName>
</protein>
<feature type="transmembrane region" description="Helical" evidence="1">
    <location>
        <begin position="12"/>
        <end position="34"/>
    </location>
</feature>
<keyword evidence="3" id="KW-1185">Reference proteome</keyword>
<dbReference type="AlphaFoldDB" id="A0A128A5Y5"/>
<name>A0A128A5Y5_9ARCH</name>
<evidence type="ECO:0000313" key="2">
    <source>
        <dbReference type="EMBL" id="CUR52763.1"/>
    </source>
</evidence>
<evidence type="ECO:0000256" key="1">
    <source>
        <dbReference type="SAM" id="Phobius"/>
    </source>
</evidence>
<sequence>MPNFVNQQQRKFFLIIRAFKLGNILGTVALALYAGKHFFGV</sequence>
<dbReference type="KEGG" id="ndv:NDEV_2001"/>
<reference evidence="3" key="1">
    <citation type="submission" date="2015-10" db="EMBL/GenBank/DDBJ databases">
        <authorList>
            <person name="Lehtovirta-Morley L.E."/>
            <person name="Vieille C."/>
        </authorList>
    </citation>
    <scope>NUCLEOTIDE SEQUENCE [LARGE SCALE GENOMIC DNA]</scope>
</reference>
<proteinExistence type="predicted"/>
<evidence type="ECO:0000313" key="3">
    <source>
        <dbReference type="Proteomes" id="UP000196239"/>
    </source>
</evidence>
<keyword evidence="1" id="KW-1133">Transmembrane helix</keyword>
<organism evidence="2 3">
    <name type="scientific">Nitrosotalea devaniterrae</name>
    <dbReference type="NCBI Taxonomy" id="1078905"/>
    <lineage>
        <taxon>Archaea</taxon>
        <taxon>Nitrososphaerota</taxon>
        <taxon>Nitrososphaeria</taxon>
        <taxon>Nitrosotaleales</taxon>
        <taxon>Nitrosotaleaceae</taxon>
        <taxon>Nitrosotalea</taxon>
    </lineage>
</organism>
<gene>
    <name evidence="2" type="ORF">NDEV_2001</name>
</gene>
<dbReference type="Proteomes" id="UP000196239">
    <property type="component" value="Chromosome 1"/>
</dbReference>
<keyword evidence="1" id="KW-0812">Transmembrane</keyword>
<accession>A0A128A5Y5</accession>
<keyword evidence="1" id="KW-0472">Membrane</keyword>